<name>A0AAV3PLH5_LITER</name>
<comment type="caution">
    <text evidence="1">The sequence shown here is derived from an EMBL/GenBank/DDBJ whole genome shotgun (WGS) entry which is preliminary data.</text>
</comment>
<proteinExistence type="predicted"/>
<reference evidence="1 2" key="1">
    <citation type="submission" date="2024-01" db="EMBL/GenBank/DDBJ databases">
        <title>The complete chloroplast genome sequence of Lithospermum erythrorhizon: insights into the phylogenetic relationship among Boraginaceae species and the maternal lineages of purple gromwells.</title>
        <authorList>
            <person name="Okada T."/>
            <person name="Watanabe K."/>
        </authorList>
    </citation>
    <scope>NUCLEOTIDE SEQUENCE [LARGE SCALE GENOMIC DNA]</scope>
</reference>
<evidence type="ECO:0000313" key="2">
    <source>
        <dbReference type="Proteomes" id="UP001454036"/>
    </source>
</evidence>
<evidence type="ECO:0000313" key="1">
    <source>
        <dbReference type="EMBL" id="GAA0152454.1"/>
    </source>
</evidence>
<sequence>MGRSYSTAYCPAGGKIYGTETPRCVPLGPPSLRGHPPAFGGLPQHQWVVPGLSPQVQARHVDSIVLP</sequence>
<accession>A0AAV3PLH5</accession>
<gene>
    <name evidence="1" type="ORF">LIER_43176</name>
</gene>
<dbReference type="AlphaFoldDB" id="A0AAV3PLH5"/>
<organism evidence="1 2">
    <name type="scientific">Lithospermum erythrorhizon</name>
    <name type="common">Purple gromwell</name>
    <name type="synonym">Lithospermum officinale var. erythrorhizon</name>
    <dbReference type="NCBI Taxonomy" id="34254"/>
    <lineage>
        <taxon>Eukaryota</taxon>
        <taxon>Viridiplantae</taxon>
        <taxon>Streptophyta</taxon>
        <taxon>Embryophyta</taxon>
        <taxon>Tracheophyta</taxon>
        <taxon>Spermatophyta</taxon>
        <taxon>Magnoliopsida</taxon>
        <taxon>eudicotyledons</taxon>
        <taxon>Gunneridae</taxon>
        <taxon>Pentapetalae</taxon>
        <taxon>asterids</taxon>
        <taxon>lamiids</taxon>
        <taxon>Boraginales</taxon>
        <taxon>Boraginaceae</taxon>
        <taxon>Boraginoideae</taxon>
        <taxon>Lithospermeae</taxon>
        <taxon>Lithospermum</taxon>
    </lineage>
</organism>
<keyword evidence="2" id="KW-1185">Reference proteome</keyword>
<dbReference type="Proteomes" id="UP001454036">
    <property type="component" value="Unassembled WGS sequence"/>
</dbReference>
<protein>
    <submittedName>
        <fullName evidence="1">Uncharacterized protein</fullName>
    </submittedName>
</protein>
<dbReference type="EMBL" id="BAABME010033306">
    <property type="protein sequence ID" value="GAA0152454.1"/>
    <property type="molecule type" value="Genomic_DNA"/>
</dbReference>